<proteinExistence type="inferred from homology"/>
<feature type="domain" description="AprE-like beta-barrel" evidence="6">
    <location>
        <begin position="366"/>
        <end position="429"/>
    </location>
</feature>
<dbReference type="Gene3D" id="2.40.30.170">
    <property type="match status" value="2"/>
</dbReference>
<evidence type="ECO:0000259" key="4">
    <source>
        <dbReference type="Pfam" id="PF25917"/>
    </source>
</evidence>
<dbReference type="InterPro" id="IPR058647">
    <property type="entry name" value="BSH_CzcB-like"/>
</dbReference>
<sequence>MQSTAKGLKNWQKAIIIVLLILVGFILTLVLTMPSGSKKNASSKPKTAKVQKISLKQTLLVSGIVQSSNTRNAISKVNGSVRKVFVKNGQYVKKGDLIAQIDDTQATAKIESLKRQLLELELQKESLEKQFQNFTLKSPQDGFVQNLSVQEGLLVNQGMQIMTIVDDSKMKMTVQFPAWCYGKVKKGQKVDVAISEIISTVEGTIEDISNRLYKNQDNILGFDVKVFLHNRNGVFLEGTKAGAVLNLSGGEKVMSLGEGVLEAFSKKTVLSPVTGKIEQVFVENGQKVKSGQVLLRFSSEDIERQLKQIDLKIEDVKSQIEETEKELKNFRIISPIDGKIVDLNLQEGDIVTAGQLICSVFDPENLVIAAQVEELDILKIKPGQKAEVKLDAVPGTKVKPAEGYVDEISEKAQGESSISKFIVKIRFKNPGSVKFGMHADAEIMLKVKNDALTVPVEAIHKENGKYYVYVYKEKSNSLTSNRENTKKTDEYGLGDSYYKDSEKRFVKVGIVTDKYVEIISGLKEGEEVVLPKFDTKEETKSLF</sequence>
<evidence type="ECO:0000313" key="7">
    <source>
        <dbReference type="EMBL" id="ADQ05683.1"/>
    </source>
</evidence>
<evidence type="ECO:0000256" key="2">
    <source>
        <dbReference type="SAM" id="Coils"/>
    </source>
</evidence>
<feature type="coiled-coil region" evidence="2">
    <location>
        <begin position="103"/>
        <end position="137"/>
    </location>
</feature>
<dbReference type="GO" id="GO:1990281">
    <property type="term" value="C:efflux pump complex"/>
    <property type="evidence" value="ECO:0007669"/>
    <property type="project" value="TreeGrafter"/>
</dbReference>
<name>E4Q703_CALOW</name>
<evidence type="ECO:0000259" key="6">
    <source>
        <dbReference type="Pfam" id="PF26002"/>
    </source>
</evidence>
<evidence type="ECO:0000256" key="1">
    <source>
        <dbReference type="ARBA" id="ARBA00009477"/>
    </source>
</evidence>
<keyword evidence="8" id="KW-1185">Reference proteome</keyword>
<accession>E4Q703</accession>
<dbReference type="STRING" id="632518.Calow_2177"/>
<dbReference type="EMBL" id="CP002216">
    <property type="protein sequence ID" value="ADQ05683.1"/>
    <property type="molecule type" value="Genomic_DNA"/>
</dbReference>
<dbReference type="PRINTS" id="PR01490">
    <property type="entry name" value="RTXTOXIND"/>
</dbReference>
<reference key="1">
    <citation type="submission" date="2010-09" db="EMBL/GenBank/DDBJ databases">
        <title>Complete sequence of Caldicellulosiruptor owensensis OL.</title>
        <authorList>
            <consortium name="US DOE Joint Genome Institute"/>
            <person name="Lucas S."/>
            <person name="Copeland A."/>
            <person name="Lapidus A."/>
            <person name="Cheng J.-F."/>
            <person name="Bruce D."/>
            <person name="Goodwin L."/>
            <person name="Pitluck S."/>
            <person name="Davenport K."/>
            <person name="Detter J.C."/>
            <person name="Han C."/>
            <person name="Tapia R."/>
            <person name="Land M."/>
            <person name="Hauser L."/>
            <person name="Chang Y.-J."/>
            <person name="Jeffries C."/>
            <person name="Kyrpides N."/>
            <person name="Ivanova N."/>
            <person name="Mikhailova N."/>
            <person name="Blumer-Schuette S.E."/>
            <person name="Kelly R.M."/>
            <person name="Woyke T."/>
        </authorList>
    </citation>
    <scope>NUCLEOTIDE SEQUENCE</scope>
    <source>
        <strain>OL</strain>
    </source>
</reference>
<dbReference type="HOGENOM" id="CLU_018816_12_1_9"/>
<dbReference type="Pfam" id="PF25973">
    <property type="entry name" value="BSH_CzcB"/>
    <property type="match status" value="1"/>
</dbReference>
<dbReference type="eggNOG" id="COG0845">
    <property type="taxonomic scope" value="Bacteria"/>
</dbReference>
<dbReference type="AlphaFoldDB" id="E4Q703"/>
<feature type="domain" description="CzcB-like barrel-sandwich hybrid" evidence="5">
    <location>
        <begin position="268"/>
        <end position="361"/>
    </location>
</feature>
<comment type="similarity">
    <text evidence="1">Belongs to the membrane fusion protein (MFP) (TC 8.A.1) family.</text>
</comment>
<dbReference type="RefSeq" id="WP_013413003.1">
    <property type="nucleotide sequence ID" value="NC_014657.1"/>
</dbReference>
<dbReference type="GO" id="GO:0015562">
    <property type="term" value="F:efflux transmembrane transporter activity"/>
    <property type="evidence" value="ECO:0007669"/>
    <property type="project" value="TreeGrafter"/>
</dbReference>
<dbReference type="SUPFAM" id="SSF111369">
    <property type="entry name" value="HlyD-like secretion proteins"/>
    <property type="match status" value="2"/>
</dbReference>
<dbReference type="PANTHER" id="PTHR30469:SF33">
    <property type="entry name" value="SLR1207 PROTEIN"/>
    <property type="match status" value="1"/>
</dbReference>
<evidence type="ECO:0000313" key="8">
    <source>
        <dbReference type="Proteomes" id="UP000006889"/>
    </source>
</evidence>
<dbReference type="Pfam" id="PF25917">
    <property type="entry name" value="BSH_RND"/>
    <property type="match status" value="1"/>
</dbReference>
<keyword evidence="3" id="KW-0812">Transmembrane</keyword>
<evidence type="ECO:0000259" key="5">
    <source>
        <dbReference type="Pfam" id="PF25973"/>
    </source>
</evidence>
<dbReference type="Proteomes" id="UP000006889">
    <property type="component" value="Chromosome"/>
</dbReference>
<keyword evidence="2" id="KW-0175">Coiled coil</keyword>
<gene>
    <name evidence="7" type="ordered locus">Calow_2177</name>
</gene>
<keyword evidence="3" id="KW-1133">Transmembrane helix</keyword>
<reference evidence="7 8" key="2">
    <citation type="journal article" date="2011" name="J. Bacteriol.">
        <title>Complete genome sequences for the anaerobic, extremely thermophilic plant biomass-degrading bacteria Caldicellulosiruptor hydrothermalis, Caldicellulosiruptor kristjanssonii, Caldicellulosiruptor kronotskyensis, Caldicellulosiruptor owensenis, and Caldicellulosiruptor lactoaceticus.</title>
        <authorList>
            <person name="Blumer-Schuette S.E."/>
            <person name="Ozdemir I."/>
            <person name="Mistry D."/>
            <person name="Lucas S."/>
            <person name="Lapidus A."/>
            <person name="Cheng J.F."/>
            <person name="Goodwin L.A."/>
            <person name="Pitluck S."/>
            <person name="Land M.L."/>
            <person name="Hauser L.J."/>
            <person name="Woyke T."/>
            <person name="Mikhailova N."/>
            <person name="Pati A."/>
            <person name="Kyrpides N.C."/>
            <person name="Ivanova N."/>
            <person name="Detter J.C."/>
            <person name="Walston-Davenport K."/>
            <person name="Han S."/>
            <person name="Adams M.W."/>
            <person name="Kelly R.M."/>
        </authorList>
    </citation>
    <scope>NUCLEOTIDE SEQUENCE [LARGE SCALE GENOMIC DNA]</scope>
    <source>
        <strain evidence="8">ATCC 700167 / DSM 13100 / OL</strain>
    </source>
</reference>
<keyword evidence="3" id="KW-0472">Membrane</keyword>
<protein>
    <submittedName>
        <fullName evidence="7">Efflux transporter, RND family, MFP subunit</fullName>
    </submittedName>
</protein>
<feature type="transmembrane region" description="Helical" evidence="3">
    <location>
        <begin position="14"/>
        <end position="33"/>
    </location>
</feature>
<dbReference type="PANTHER" id="PTHR30469">
    <property type="entry name" value="MULTIDRUG RESISTANCE PROTEIN MDTA"/>
    <property type="match status" value="1"/>
</dbReference>
<dbReference type="KEGG" id="cow:Calow_2177"/>
<feature type="domain" description="Multidrug resistance protein MdtA-like barrel-sandwich hybrid" evidence="4">
    <location>
        <begin position="75"/>
        <end position="165"/>
    </location>
</feature>
<dbReference type="InterPro" id="IPR058625">
    <property type="entry name" value="MdtA-like_BSH"/>
</dbReference>
<evidence type="ECO:0000256" key="3">
    <source>
        <dbReference type="SAM" id="Phobius"/>
    </source>
</evidence>
<dbReference type="InterPro" id="IPR006143">
    <property type="entry name" value="RND_pump_MFP"/>
</dbReference>
<feature type="coiled-coil region" evidence="2">
    <location>
        <begin position="299"/>
        <end position="333"/>
    </location>
</feature>
<dbReference type="Gene3D" id="2.40.50.100">
    <property type="match status" value="2"/>
</dbReference>
<dbReference type="CDD" id="cd06850">
    <property type="entry name" value="biotinyl_domain"/>
    <property type="match status" value="1"/>
</dbReference>
<dbReference type="Gene3D" id="2.40.420.20">
    <property type="match status" value="1"/>
</dbReference>
<dbReference type="Pfam" id="PF26002">
    <property type="entry name" value="Beta-barrel_AprE"/>
    <property type="match status" value="1"/>
</dbReference>
<organism evidence="7 8">
    <name type="scientific">Caldicellulosiruptor owensensis (strain ATCC 700167 / DSM 13100 / OL)</name>
    <dbReference type="NCBI Taxonomy" id="632518"/>
    <lineage>
        <taxon>Bacteria</taxon>
        <taxon>Bacillati</taxon>
        <taxon>Bacillota</taxon>
        <taxon>Bacillota incertae sedis</taxon>
        <taxon>Caldicellulosiruptorales</taxon>
        <taxon>Caldicellulosiruptoraceae</taxon>
        <taxon>Caldicellulosiruptor</taxon>
    </lineage>
</organism>
<dbReference type="NCBIfam" id="TIGR01730">
    <property type="entry name" value="RND_mfp"/>
    <property type="match status" value="1"/>
</dbReference>
<dbReference type="InterPro" id="IPR058982">
    <property type="entry name" value="Beta-barrel_AprE"/>
</dbReference>
<dbReference type="OrthoDB" id="1725043at2"/>